<keyword evidence="4" id="KW-0805">Transcription regulation</keyword>
<accession>A0A8J4URQ7</accession>
<evidence type="ECO:0000313" key="7">
    <source>
        <dbReference type="EMBL" id="KAF2072586.1"/>
    </source>
</evidence>
<keyword evidence="6" id="KW-0539">Nucleus</keyword>
<evidence type="ECO:0000256" key="5">
    <source>
        <dbReference type="ARBA" id="ARBA00023163"/>
    </source>
</evidence>
<dbReference type="AlphaFoldDB" id="A0A8J4URQ7"/>
<dbReference type="Proteomes" id="UP000695562">
    <property type="component" value="Unassembled WGS sequence"/>
</dbReference>
<dbReference type="OrthoDB" id="5595141at2759"/>
<organism evidence="7 8">
    <name type="scientific">Polysphondylium violaceum</name>
    <dbReference type="NCBI Taxonomy" id="133409"/>
    <lineage>
        <taxon>Eukaryota</taxon>
        <taxon>Amoebozoa</taxon>
        <taxon>Evosea</taxon>
        <taxon>Eumycetozoa</taxon>
        <taxon>Dictyostelia</taxon>
        <taxon>Dictyosteliales</taxon>
        <taxon>Dictyosteliaceae</taxon>
        <taxon>Polysphondylium</taxon>
    </lineage>
</organism>
<dbReference type="PANTHER" id="PTHR13581:SF5">
    <property type="entry name" value="MRG_MORF4L-BINDING PROTEIN"/>
    <property type="match status" value="1"/>
</dbReference>
<dbReference type="GO" id="GO:0005634">
    <property type="term" value="C:nucleus"/>
    <property type="evidence" value="ECO:0007669"/>
    <property type="project" value="UniProtKB-SubCell"/>
</dbReference>
<evidence type="ECO:0000256" key="2">
    <source>
        <dbReference type="ARBA" id="ARBA00007117"/>
    </source>
</evidence>
<sequence length="108" mass="12599">MTSTPPSSQTLVWDLHCKSFLLEALGKYLPLGINKNFSIINCLVLLQERFPDKQFTYEIVNKEISEFYNLDEVDDDIIDEDKQISFELPDEYKSMMDEKLSKTKKAKV</sequence>
<dbReference type="GO" id="GO:0006357">
    <property type="term" value="P:regulation of transcription by RNA polymerase II"/>
    <property type="evidence" value="ECO:0007669"/>
    <property type="project" value="TreeGrafter"/>
</dbReference>
<keyword evidence="3" id="KW-0156">Chromatin regulator</keyword>
<dbReference type="InterPro" id="IPR012423">
    <property type="entry name" value="Eaf7/MRGBP"/>
</dbReference>
<evidence type="ECO:0000256" key="4">
    <source>
        <dbReference type="ARBA" id="ARBA00023015"/>
    </source>
</evidence>
<comment type="similarity">
    <text evidence="2">Belongs to the EAF7 family.</text>
</comment>
<reference evidence="7" key="1">
    <citation type="submission" date="2020-01" db="EMBL/GenBank/DDBJ databases">
        <title>Development of genomics and gene disruption for Polysphondylium violaceum indicates a role for the polyketide synthase stlB in stalk morphogenesis.</title>
        <authorList>
            <person name="Narita B."/>
            <person name="Kawabe Y."/>
            <person name="Kin K."/>
            <person name="Saito T."/>
            <person name="Gibbs R."/>
            <person name="Kuspa A."/>
            <person name="Muzny D."/>
            <person name="Queller D."/>
            <person name="Richards S."/>
            <person name="Strassman J."/>
            <person name="Sucgang R."/>
            <person name="Worley K."/>
            <person name="Schaap P."/>
        </authorList>
    </citation>
    <scope>NUCLEOTIDE SEQUENCE</scope>
    <source>
        <strain evidence="7">QSvi11</strain>
    </source>
</reference>
<dbReference type="PANTHER" id="PTHR13581">
    <property type="entry name" value="MRG-BINDING PROTEIN"/>
    <property type="match status" value="1"/>
</dbReference>
<name>A0A8J4URQ7_9MYCE</name>
<dbReference type="EMBL" id="AJWJ01000267">
    <property type="protein sequence ID" value="KAF2072586.1"/>
    <property type="molecule type" value="Genomic_DNA"/>
</dbReference>
<evidence type="ECO:0000313" key="8">
    <source>
        <dbReference type="Proteomes" id="UP000695562"/>
    </source>
</evidence>
<comment type="subcellular location">
    <subcellularLocation>
        <location evidence="1">Nucleus</location>
    </subcellularLocation>
</comment>
<dbReference type="GO" id="GO:0035267">
    <property type="term" value="C:NuA4 histone acetyltransferase complex"/>
    <property type="evidence" value="ECO:0007669"/>
    <property type="project" value="TreeGrafter"/>
</dbReference>
<evidence type="ECO:0000256" key="6">
    <source>
        <dbReference type="ARBA" id="ARBA00023242"/>
    </source>
</evidence>
<comment type="caution">
    <text evidence="7">The sequence shown here is derived from an EMBL/GenBank/DDBJ whole genome shotgun (WGS) entry which is preliminary data.</text>
</comment>
<evidence type="ECO:0000256" key="1">
    <source>
        <dbReference type="ARBA" id="ARBA00004123"/>
    </source>
</evidence>
<dbReference type="Pfam" id="PF07904">
    <property type="entry name" value="Eaf7"/>
    <property type="match status" value="1"/>
</dbReference>
<evidence type="ECO:0000256" key="3">
    <source>
        <dbReference type="ARBA" id="ARBA00022853"/>
    </source>
</evidence>
<keyword evidence="8" id="KW-1185">Reference proteome</keyword>
<dbReference type="GO" id="GO:0006325">
    <property type="term" value="P:chromatin organization"/>
    <property type="evidence" value="ECO:0007669"/>
    <property type="project" value="UniProtKB-KW"/>
</dbReference>
<keyword evidence="5" id="KW-0804">Transcription</keyword>
<proteinExistence type="inferred from homology"/>
<gene>
    <name evidence="7" type="ORF">CYY_006109</name>
</gene>
<protein>
    <submittedName>
        <fullName evidence="7">Uncharacterized protein</fullName>
    </submittedName>
</protein>